<evidence type="ECO:0000313" key="2">
    <source>
        <dbReference type="Proteomes" id="UP000789920"/>
    </source>
</evidence>
<sequence>ELSKIQGNEYDWANEDVIINHFNEVETIRFARSLSVGQTLVLLIKYYDTHTARAAKESINGLENKFEDMAKVSLSTLKNSTVISSDNRAIPKKNTLDIERIRNGLDDCTTLIIRNIPNKYNQ</sequence>
<gene>
    <name evidence="1" type="ORF">RPERSI_LOCUS13534</name>
</gene>
<protein>
    <submittedName>
        <fullName evidence="1">4650_t:CDS:1</fullName>
    </submittedName>
</protein>
<name>A0ACA9QBN1_9GLOM</name>
<dbReference type="EMBL" id="CAJVQC010030136">
    <property type="protein sequence ID" value="CAG8744738.1"/>
    <property type="molecule type" value="Genomic_DNA"/>
</dbReference>
<evidence type="ECO:0000313" key="1">
    <source>
        <dbReference type="EMBL" id="CAG8744738.1"/>
    </source>
</evidence>
<feature type="non-terminal residue" evidence="1">
    <location>
        <position position="122"/>
    </location>
</feature>
<dbReference type="Proteomes" id="UP000789920">
    <property type="component" value="Unassembled WGS sequence"/>
</dbReference>
<accession>A0ACA9QBN1</accession>
<feature type="non-terminal residue" evidence="1">
    <location>
        <position position="1"/>
    </location>
</feature>
<organism evidence="1 2">
    <name type="scientific">Racocetra persica</name>
    <dbReference type="NCBI Taxonomy" id="160502"/>
    <lineage>
        <taxon>Eukaryota</taxon>
        <taxon>Fungi</taxon>
        <taxon>Fungi incertae sedis</taxon>
        <taxon>Mucoromycota</taxon>
        <taxon>Glomeromycotina</taxon>
        <taxon>Glomeromycetes</taxon>
        <taxon>Diversisporales</taxon>
        <taxon>Gigasporaceae</taxon>
        <taxon>Racocetra</taxon>
    </lineage>
</organism>
<keyword evidence="2" id="KW-1185">Reference proteome</keyword>
<proteinExistence type="predicted"/>
<comment type="caution">
    <text evidence="1">The sequence shown here is derived from an EMBL/GenBank/DDBJ whole genome shotgun (WGS) entry which is preliminary data.</text>
</comment>
<reference evidence="1" key="1">
    <citation type="submission" date="2021-06" db="EMBL/GenBank/DDBJ databases">
        <authorList>
            <person name="Kallberg Y."/>
            <person name="Tangrot J."/>
            <person name="Rosling A."/>
        </authorList>
    </citation>
    <scope>NUCLEOTIDE SEQUENCE</scope>
    <source>
        <strain evidence="1">MA461A</strain>
    </source>
</reference>